<proteinExistence type="predicted"/>
<dbReference type="RefSeq" id="WP_200788688.1">
    <property type="nucleotide sequence ID" value="NZ_JAEDAO010000001.1"/>
</dbReference>
<evidence type="ECO:0000313" key="2">
    <source>
        <dbReference type="Proteomes" id="UP000617041"/>
    </source>
</evidence>
<dbReference type="AlphaFoldDB" id="A0A934Q0D5"/>
<dbReference type="EMBL" id="JAEDAO010000001">
    <property type="protein sequence ID" value="MBK0393739.1"/>
    <property type="molecule type" value="Genomic_DNA"/>
</dbReference>
<gene>
    <name evidence="1" type="ORF">I8E28_14165</name>
</gene>
<dbReference type="InterPro" id="IPR037107">
    <property type="entry name" value="Put_OMP_sf"/>
</dbReference>
<protein>
    <submittedName>
        <fullName evidence="1">Lipid A deacylase LpxR family protein</fullName>
    </submittedName>
</protein>
<dbReference type="Gene3D" id="2.40.128.140">
    <property type="entry name" value="Outer membrane protein"/>
    <property type="match status" value="1"/>
</dbReference>
<comment type="caution">
    <text evidence="1">The sequence shown here is derived from an EMBL/GenBank/DDBJ whole genome shotgun (WGS) entry which is preliminary data.</text>
</comment>
<keyword evidence="2" id="KW-1185">Reference proteome</keyword>
<name>A0A934Q0D5_9BURK</name>
<evidence type="ECO:0000313" key="1">
    <source>
        <dbReference type="EMBL" id="MBK0393739.1"/>
    </source>
</evidence>
<reference evidence="1" key="1">
    <citation type="submission" date="2020-12" db="EMBL/GenBank/DDBJ databases">
        <title>Ramlibacter sp. nov., isolated from a freshwater alga, Cryptomonas.</title>
        <authorList>
            <person name="Kim H.M."/>
            <person name="Jeon C.O."/>
        </authorList>
    </citation>
    <scope>NUCLEOTIDE SEQUENCE</scope>
    <source>
        <strain evidence="1">CrO1</strain>
    </source>
</reference>
<sequence>MPGEAHHIGPLEHSMRTGAFAGIHRCWTALLAAALCMVTPQHVLADSGNLKDHAASFTFENDLFFNTDRYYTDGVQLTIRSRVDERADLTKRLLDTFCQGAGCSKDDFRSSQIRFGQLMYTPRQITVSRPQPLDRPWAGLLYLASDYNYLSPDASTLTTLTGEVGVTGPASHVEQTQKWVHRTFTGQPPRGWSNQVPGELGLLVSVQRKHALGGFVADTNGLQGRVDGHWRVALGNIMTYGAAGLTARFGKGLPKVGDEAGDVIKDKKVTAAPPVGLDNALMGAGPAGDDSCIVSWLRCSAFATVEVRLMARNIFLDGPLFRSGPHVTPRRLVADMALGARLDFPETRNAWTGPWYVQFKATRRTPEFKSPAPVASQRFGALTVGTDF</sequence>
<accession>A0A934Q0D5</accession>
<dbReference type="Pfam" id="PF09982">
    <property type="entry name" value="LpxR"/>
    <property type="match status" value="1"/>
</dbReference>
<dbReference type="InterPro" id="IPR018707">
    <property type="entry name" value="LpxR"/>
</dbReference>
<organism evidence="1 2">
    <name type="scientific">Ramlibacter algicola</name>
    <dbReference type="NCBI Taxonomy" id="2795217"/>
    <lineage>
        <taxon>Bacteria</taxon>
        <taxon>Pseudomonadati</taxon>
        <taxon>Pseudomonadota</taxon>
        <taxon>Betaproteobacteria</taxon>
        <taxon>Burkholderiales</taxon>
        <taxon>Comamonadaceae</taxon>
        <taxon>Ramlibacter</taxon>
    </lineage>
</organism>
<dbReference type="Proteomes" id="UP000617041">
    <property type="component" value="Unassembled WGS sequence"/>
</dbReference>